<dbReference type="EMBL" id="JAOB01000060">
    <property type="protein sequence ID" value="EUA30436.1"/>
    <property type="molecule type" value="Genomic_DNA"/>
</dbReference>
<dbReference type="InterPro" id="IPR023606">
    <property type="entry name" value="CoA-Trfase_III_dom_1_sf"/>
</dbReference>
<accession>X8AH05</accession>
<dbReference type="SUPFAM" id="SSF89796">
    <property type="entry name" value="CoA-transferase family III (CaiB/BaiF)"/>
    <property type="match status" value="1"/>
</dbReference>
<proteinExistence type="predicted"/>
<gene>
    <name evidence="1" type="ORF">I553_4693</name>
</gene>
<sequence>MRNDGHQEWIDEDSPLSITEQANEKADDIYAWVQSHTVDEIRDLATAFRIPNAPVANGATIADLDHFRARVPS</sequence>
<evidence type="ECO:0000313" key="1">
    <source>
        <dbReference type="EMBL" id="EUA30436.1"/>
    </source>
</evidence>
<reference evidence="1" key="1">
    <citation type="submission" date="2014-01" db="EMBL/GenBank/DDBJ databases">
        <authorList>
            <person name="Brown-Elliot B."/>
            <person name="Wallace R."/>
            <person name="Lenaerts A."/>
            <person name="Ordway D."/>
            <person name="DeGroote M.A."/>
            <person name="Parker T."/>
            <person name="Sizemore C."/>
            <person name="Tallon L.J."/>
            <person name="Sadzewicz L.K."/>
            <person name="Sengamalay N."/>
            <person name="Fraser C.M."/>
            <person name="Hine E."/>
            <person name="Shefchek K.A."/>
            <person name="Das S.P."/>
            <person name="Tettelin H."/>
        </authorList>
    </citation>
    <scope>NUCLEOTIDE SEQUENCE [LARGE SCALE GENOMIC DNA]</scope>
    <source>
        <strain evidence="1">4042</strain>
    </source>
</reference>
<protein>
    <submittedName>
        <fullName evidence="1">L-carnitine dehydratase/bile acid-inducible F domain protein</fullName>
    </submittedName>
</protein>
<comment type="caution">
    <text evidence="1">The sequence shown here is derived from an EMBL/GenBank/DDBJ whole genome shotgun (WGS) entry which is preliminary data.</text>
</comment>
<dbReference type="AlphaFoldDB" id="X8AH05"/>
<name>X8AH05_MYCXE</name>
<dbReference type="PATRIC" id="fig|1299334.3.peg.6367"/>
<organism evidence="1">
    <name type="scientific">Mycobacterium xenopi 4042</name>
    <dbReference type="NCBI Taxonomy" id="1299334"/>
    <lineage>
        <taxon>Bacteria</taxon>
        <taxon>Bacillati</taxon>
        <taxon>Actinomycetota</taxon>
        <taxon>Actinomycetes</taxon>
        <taxon>Mycobacteriales</taxon>
        <taxon>Mycobacteriaceae</taxon>
        <taxon>Mycobacterium</taxon>
    </lineage>
</organism>